<name>A0ABV7DVQ2_9RHOB</name>
<gene>
    <name evidence="2" type="ORF">ACFOD6_12135</name>
</gene>
<feature type="chain" id="PRO_5046279736" evidence="1">
    <location>
        <begin position="28"/>
        <end position="296"/>
    </location>
</feature>
<accession>A0ABV7DVQ2</accession>
<organism evidence="2 3">
    <name type="scientific">Tabrizicola soli</name>
    <dbReference type="NCBI Taxonomy" id="2185115"/>
    <lineage>
        <taxon>Bacteria</taxon>
        <taxon>Pseudomonadati</taxon>
        <taxon>Pseudomonadota</taxon>
        <taxon>Alphaproteobacteria</taxon>
        <taxon>Rhodobacterales</taxon>
        <taxon>Paracoccaceae</taxon>
        <taxon>Tabrizicola</taxon>
    </lineage>
</organism>
<feature type="signal peptide" evidence="1">
    <location>
        <begin position="1"/>
        <end position="27"/>
    </location>
</feature>
<evidence type="ECO:0000256" key="1">
    <source>
        <dbReference type="SAM" id="SignalP"/>
    </source>
</evidence>
<dbReference type="Proteomes" id="UP001595445">
    <property type="component" value="Unassembled WGS sequence"/>
</dbReference>
<evidence type="ECO:0000313" key="3">
    <source>
        <dbReference type="Proteomes" id="UP001595445"/>
    </source>
</evidence>
<protein>
    <submittedName>
        <fullName evidence="2">Uncharacterized protein</fullName>
    </submittedName>
</protein>
<dbReference type="EMBL" id="JBHRSM010000022">
    <property type="protein sequence ID" value="MFC3086795.1"/>
    <property type="molecule type" value="Genomic_DNA"/>
</dbReference>
<keyword evidence="1" id="KW-0732">Signal</keyword>
<sequence>MLRTASVLSCHLLVVAALVASAPPARASGSILERVLRLIEAQDFAGVFINSAIAMEGLHDAALTLQPGQEVVVGFDALGNPVTATAGATGLVVDDAAAGGIVSGLARGLYPVGSALYSLPPAGQLSLWQQDAQGSALREARGLIAGRVDGRIGIAALADDLQFAQLGATAVTDRAVTAATGRVFASTVLGVSNAGTVLSGLTSEALVPDLSSVTMGATGRIDQAIAAGGVEALAQSSRLISGGDGPSLVALNLGSNAQDVTGAVRLQVERVAVRVGAITPTVLGAVNDGLIVAVAP</sequence>
<reference evidence="3" key="1">
    <citation type="journal article" date="2019" name="Int. J. Syst. Evol. Microbiol.">
        <title>The Global Catalogue of Microorganisms (GCM) 10K type strain sequencing project: providing services to taxonomists for standard genome sequencing and annotation.</title>
        <authorList>
            <consortium name="The Broad Institute Genomics Platform"/>
            <consortium name="The Broad Institute Genome Sequencing Center for Infectious Disease"/>
            <person name="Wu L."/>
            <person name="Ma J."/>
        </authorList>
    </citation>
    <scope>NUCLEOTIDE SEQUENCE [LARGE SCALE GENOMIC DNA]</scope>
    <source>
        <strain evidence="3">KCTC 62102</strain>
    </source>
</reference>
<proteinExistence type="predicted"/>
<dbReference type="RefSeq" id="WP_197645902.1">
    <property type="nucleotide sequence ID" value="NZ_JAEACP010000016.1"/>
</dbReference>
<keyword evidence="3" id="KW-1185">Reference proteome</keyword>
<evidence type="ECO:0000313" key="2">
    <source>
        <dbReference type="EMBL" id="MFC3086795.1"/>
    </source>
</evidence>
<comment type="caution">
    <text evidence="2">The sequence shown here is derived from an EMBL/GenBank/DDBJ whole genome shotgun (WGS) entry which is preliminary data.</text>
</comment>